<dbReference type="Gene3D" id="3.20.190.10">
    <property type="entry name" value="MutM-like, N-terminal"/>
    <property type="match status" value="1"/>
</dbReference>
<keyword evidence="4" id="KW-1185">Reference proteome</keyword>
<dbReference type="SUPFAM" id="SSF46946">
    <property type="entry name" value="S13-like H2TH domain"/>
    <property type="match status" value="1"/>
</dbReference>
<dbReference type="AlphaFoldDB" id="A0A851NEQ6"/>
<dbReference type="GO" id="GO:0008270">
    <property type="term" value="F:zinc ion binding"/>
    <property type="evidence" value="ECO:0007669"/>
    <property type="project" value="InterPro"/>
</dbReference>
<dbReference type="EMBL" id="WBMV01009262">
    <property type="protein sequence ID" value="NXC36862.1"/>
    <property type="molecule type" value="Genomic_DNA"/>
</dbReference>
<dbReference type="SMART" id="SM00898">
    <property type="entry name" value="Fapy_DNA_glyco"/>
    <property type="match status" value="1"/>
</dbReference>
<dbReference type="GO" id="GO:0006284">
    <property type="term" value="P:base-excision repair"/>
    <property type="evidence" value="ECO:0007669"/>
    <property type="project" value="InterPro"/>
</dbReference>
<dbReference type="Gene3D" id="1.10.8.50">
    <property type="match status" value="1"/>
</dbReference>
<feature type="compositionally biased region" description="Basic residues" evidence="1">
    <location>
        <begin position="348"/>
        <end position="362"/>
    </location>
</feature>
<keyword evidence="3" id="KW-0255">Endonuclease</keyword>
<comment type="caution">
    <text evidence="3">The sequence shown here is derived from an EMBL/GenBank/DDBJ whole genome shotgun (WGS) entry which is preliminary data.</text>
</comment>
<evidence type="ECO:0000256" key="1">
    <source>
        <dbReference type="SAM" id="MobiDB-lite"/>
    </source>
</evidence>
<dbReference type="GO" id="GO:0019104">
    <property type="term" value="F:DNA N-glycosylase activity"/>
    <property type="evidence" value="ECO:0007669"/>
    <property type="project" value="InterPro"/>
</dbReference>
<dbReference type="GO" id="GO:0003676">
    <property type="term" value="F:nucleic acid binding"/>
    <property type="evidence" value="ECO:0007669"/>
    <property type="project" value="InterPro"/>
</dbReference>
<proteinExistence type="predicted"/>
<dbReference type="InterPro" id="IPR015371">
    <property type="entry name" value="Endonuclease-VIII_DNA-bd"/>
</dbReference>
<dbReference type="InterPro" id="IPR010979">
    <property type="entry name" value="Ribosomal_uS13-like_H2TH"/>
</dbReference>
<dbReference type="Pfam" id="PF09292">
    <property type="entry name" value="Neil1-DNA_bind"/>
    <property type="match status" value="1"/>
</dbReference>
<organism evidence="3 4">
    <name type="scientific">Campylorhamphus procurvoides</name>
    <dbReference type="NCBI Taxonomy" id="190295"/>
    <lineage>
        <taxon>Eukaryota</taxon>
        <taxon>Metazoa</taxon>
        <taxon>Chordata</taxon>
        <taxon>Craniata</taxon>
        <taxon>Vertebrata</taxon>
        <taxon>Euteleostomi</taxon>
        <taxon>Archelosauria</taxon>
        <taxon>Archosauria</taxon>
        <taxon>Dinosauria</taxon>
        <taxon>Saurischia</taxon>
        <taxon>Theropoda</taxon>
        <taxon>Coelurosauria</taxon>
        <taxon>Aves</taxon>
        <taxon>Neognathae</taxon>
        <taxon>Neoaves</taxon>
        <taxon>Telluraves</taxon>
        <taxon>Australaves</taxon>
        <taxon>Passeriformes</taxon>
        <taxon>Dendrocolaptidae</taxon>
        <taxon>Campylorhamphus</taxon>
    </lineage>
</organism>
<dbReference type="Proteomes" id="UP000614027">
    <property type="component" value="Unassembled WGS sequence"/>
</dbReference>
<dbReference type="PANTHER" id="PTHR22993:SF27">
    <property type="entry name" value="ENDONUCLEASE 8-LIKE 1"/>
    <property type="match status" value="1"/>
</dbReference>
<feature type="domain" description="Formamidopyrimidine-DNA glycosylase catalytic" evidence="2">
    <location>
        <begin position="23"/>
        <end position="92"/>
    </location>
</feature>
<feature type="compositionally biased region" description="Acidic residues" evidence="1">
    <location>
        <begin position="309"/>
        <end position="318"/>
    </location>
</feature>
<dbReference type="InterPro" id="IPR035937">
    <property type="entry name" value="FPG_N"/>
</dbReference>
<feature type="region of interest" description="Disordered" evidence="1">
    <location>
        <begin position="251"/>
        <end position="362"/>
    </location>
</feature>
<dbReference type="OrthoDB" id="6260718at2759"/>
<sequence length="362" mass="40741">SAVGRGPEVPFHSQAYRVSATARGKELRVTLSALGPAADTPQQQQHLVFRFGMSGSFRLCPAAELPRHAHLRFLTAESPPRALCFVDPRRFGAWRLGEAWQEGRGPCVVSEYQAFRENVLKNLDDRAFDVPICEALLNQKYFNGIGNYLRAEILYRLKIPPFEKARTVLETLKEQKNKKKDPSLMLSKKVRLMQKNLDLLELCHTVPMEVITAGKQIFDPEHSDNYANFKNWLQCYLVPGMSSLRDRNGRTIWFQGEPGPMAPKGQKARKTPSKKGAQPKADPETLTPKVTSRALRRRPRAAATPPKSDEEEEGEEEVTGGPRKGRARRRRVTAAPALPEPEMPPNTKRSRKTSARRGRGEA</sequence>
<accession>A0A851NEQ6</accession>
<feature type="compositionally biased region" description="Basic residues" evidence="1">
    <location>
        <begin position="323"/>
        <end position="332"/>
    </location>
</feature>
<evidence type="ECO:0000313" key="3">
    <source>
        <dbReference type="EMBL" id="NXC36862.1"/>
    </source>
</evidence>
<keyword evidence="3" id="KW-0378">Hydrolase</keyword>
<keyword evidence="3" id="KW-0540">Nuclease</keyword>
<dbReference type="SUPFAM" id="SSF57716">
    <property type="entry name" value="Glucocorticoid receptor-like (DNA-binding domain)"/>
    <property type="match status" value="1"/>
</dbReference>
<dbReference type="SUPFAM" id="SSF81624">
    <property type="entry name" value="N-terminal domain of MutM-like DNA repair proteins"/>
    <property type="match status" value="1"/>
</dbReference>
<dbReference type="PROSITE" id="PS51068">
    <property type="entry name" value="FPG_CAT"/>
    <property type="match status" value="1"/>
</dbReference>
<dbReference type="GO" id="GO:0003906">
    <property type="term" value="F:DNA-(apurinic or apyrimidinic site) endonuclease activity"/>
    <property type="evidence" value="ECO:0007669"/>
    <property type="project" value="InterPro"/>
</dbReference>
<reference evidence="3" key="1">
    <citation type="submission" date="2019-09" db="EMBL/GenBank/DDBJ databases">
        <title>Bird 10,000 Genomes (B10K) Project - Family phase.</title>
        <authorList>
            <person name="Zhang G."/>
        </authorList>
    </citation>
    <scope>NUCLEOTIDE SEQUENCE</scope>
    <source>
        <strain evidence="3">B10K-DU-001-09</strain>
        <tissue evidence="3">Muscle</tissue>
    </source>
</reference>
<gene>
    <name evidence="3" type="primary">Neil1</name>
    <name evidence="3" type="ORF">CAMPRO_R04824</name>
</gene>
<evidence type="ECO:0000313" key="4">
    <source>
        <dbReference type="Proteomes" id="UP000614027"/>
    </source>
</evidence>
<dbReference type="FunFam" id="1.10.8.50:FF:000007">
    <property type="entry name" value="endonuclease 8-like 1 isoform X1"/>
    <property type="match status" value="1"/>
</dbReference>
<evidence type="ECO:0000259" key="2">
    <source>
        <dbReference type="PROSITE" id="PS51068"/>
    </source>
</evidence>
<feature type="non-terminal residue" evidence="3">
    <location>
        <position position="362"/>
    </location>
</feature>
<dbReference type="PANTHER" id="PTHR22993">
    <property type="entry name" value="FORMAMIDOPYRIMIDINE-DNA GLYCOSYLASE"/>
    <property type="match status" value="1"/>
</dbReference>
<protein>
    <submittedName>
        <fullName evidence="3">NEIL1 Endonuclease</fullName>
    </submittedName>
</protein>
<dbReference type="GO" id="GO:0005634">
    <property type="term" value="C:nucleus"/>
    <property type="evidence" value="ECO:0007669"/>
    <property type="project" value="TreeGrafter"/>
</dbReference>
<dbReference type="Pfam" id="PF01149">
    <property type="entry name" value="Fapy_DNA_glyco"/>
    <property type="match status" value="1"/>
</dbReference>
<dbReference type="InterPro" id="IPR012319">
    <property type="entry name" value="FPG_cat"/>
</dbReference>
<feature type="non-terminal residue" evidence="3">
    <location>
        <position position="1"/>
    </location>
</feature>
<name>A0A851NEQ6_9DEND</name>